<sequence>MKNIHLDVFEELKKQLLNFPRNTFYDHCLRIIVDAQLNKLKYSDEDFEPEKLSRQVIYAKARGVNENTVSSEIAKNKIKTDRLNVELIRFIESQPDCEQAFNDIGYLPEVISSVSEGGAKNRTLVWMSIKAIENEEVDEEQIAGSAVFESDKDDEDDEDLSSITYERKATSEIKPSLFTRLFFKKGELKILSFRGVLLMILLMLSFLVDILIAIFSLLVILLLSDLPNFKLWQAIIFVAFIPLAYLNWRYFFVPLYRLPYYRVIKAPMFFANINVVNADIEMYWDKDRLNVARVTEFTATCPICSGLIELANGKPDQMPPLVGRCKEAPHAHIYSFDRMTMKGYFLGVPDYLADQILDS</sequence>
<gene>
    <name evidence="2" type="ordered locus">Pcryo_1613</name>
</gene>
<keyword evidence="1" id="KW-0472">Membrane</keyword>
<dbReference type="Proteomes" id="UP000002425">
    <property type="component" value="Chromosome"/>
</dbReference>
<dbReference type="RefSeq" id="WP_011513939.1">
    <property type="nucleotide sequence ID" value="NC_007969.1"/>
</dbReference>
<evidence type="ECO:0000313" key="3">
    <source>
        <dbReference type="Proteomes" id="UP000002425"/>
    </source>
</evidence>
<evidence type="ECO:0000256" key="1">
    <source>
        <dbReference type="SAM" id="Phobius"/>
    </source>
</evidence>
<dbReference type="AlphaFoldDB" id="Q1QAB3"/>
<keyword evidence="1" id="KW-0812">Transmembrane</keyword>
<keyword evidence="3" id="KW-1185">Reference proteome</keyword>
<proteinExistence type="predicted"/>
<name>Q1QAB3_PSYCK</name>
<feature type="transmembrane region" description="Helical" evidence="1">
    <location>
        <begin position="195"/>
        <end position="223"/>
    </location>
</feature>
<organism evidence="2 3">
    <name type="scientific">Psychrobacter cryohalolentis (strain ATCC BAA-1226 / DSM 17306 / VKM B-2378 / K5)</name>
    <dbReference type="NCBI Taxonomy" id="335284"/>
    <lineage>
        <taxon>Bacteria</taxon>
        <taxon>Pseudomonadati</taxon>
        <taxon>Pseudomonadota</taxon>
        <taxon>Gammaproteobacteria</taxon>
        <taxon>Moraxellales</taxon>
        <taxon>Moraxellaceae</taxon>
        <taxon>Psychrobacter</taxon>
    </lineage>
</organism>
<dbReference type="eggNOG" id="ENOG5032ZB2">
    <property type="taxonomic scope" value="Bacteria"/>
</dbReference>
<reference evidence="2" key="1">
    <citation type="submission" date="2006-03" db="EMBL/GenBank/DDBJ databases">
        <title>Complete sequence of chromosome of Psychrobacter cryohalolentis K5.</title>
        <authorList>
            <consortium name="US DOE Joint Genome Institute"/>
            <person name="Copeland A."/>
            <person name="Lucas S."/>
            <person name="Lapidus A."/>
            <person name="Barry K."/>
            <person name="Detter J.C."/>
            <person name="Glavina del Rio T."/>
            <person name="Hammon N."/>
            <person name="Israni S."/>
            <person name="Dalin E."/>
            <person name="Tice H."/>
            <person name="Pitluck S."/>
            <person name="Brettin T."/>
            <person name="Bruce D."/>
            <person name="Han C."/>
            <person name="Tapia R."/>
            <person name="Sims D.R."/>
            <person name="Gilna P."/>
            <person name="Schmutz J."/>
            <person name="Larimer F."/>
            <person name="Land M."/>
            <person name="Hauser L."/>
            <person name="Kyrpides N."/>
            <person name="Kim E."/>
            <person name="Richardson P."/>
        </authorList>
    </citation>
    <scope>NUCLEOTIDE SEQUENCE</scope>
    <source>
        <strain evidence="2">K5</strain>
    </source>
</reference>
<accession>Q1QAB3</accession>
<feature type="transmembrane region" description="Helical" evidence="1">
    <location>
        <begin position="229"/>
        <end position="248"/>
    </location>
</feature>
<dbReference type="EMBL" id="CP000323">
    <property type="protein sequence ID" value="ABE75390.1"/>
    <property type="molecule type" value="Genomic_DNA"/>
</dbReference>
<protein>
    <submittedName>
        <fullName evidence="2">Uncharacterized protein</fullName>
    </submittedName>
</protein>
<dbReference type="KEGG" id="pcr:Pcryo_1613"/>
<evidence type="ECO:0000313" key="2">
    <source>
        <dbReference type="EMBL" id="ABE75390.1"/>
    </source>
</evidence>
<keyword evidence="1" id="KW-1133">Transmembrane helix</keyword>
<dbReference type="STRING" id="335284.Pcryo_1613"/>
<dbReference type="HOGENOM" id="CLU_771330_0_0_6"/>